<dbReference type="GeneID" id="116308280"/>
<dbReference type="SUPFAM" id="SSF47769">
    <property type="entry name" value="SAM/Pointed domain"/>
    <property type="match status" value="1"/>
</dbReference>
<dbReference type="Pfam" id="PF00536">
    <property type="entry name" value="SAM_1"/>
    <property type="match status" value="1"/>
</dbReference>
<evidence type="ECO:0000259" key="4">
    <source>
        <dbReference type="PROSITE" id="PS50105"/>
    </source>
</evidence>
<dbReference type="OrthoDB" id="5968063at2759"/>
<dbReference type="InterPro" id="IPR013761">
    <property type="entry name" value="SAM/pointed_sf"/>
</dbReference>
<dbReference type="InParanoid" id="A0A6P8J9W4"/>
<comment type="similarity">
    <text evidence="1">Belongs to the GAREM family.</text>
</comment>
<dbReference type="SMART" id="SM00454">
    <property type="entry name" value="SAM"/>
    <property type="match status" value="1"/>
</dbReference>
<gene>
    <name evidence="6" type="primary">LOC116308280</name>
</gene>
<dbReference type="AlphaFoldDB" id="A0A6P8J9W4"/>
<dbReference type="InterPro" id="IPR052281">
    <property type="entry name" value="GAREM"/>
</dbReference>
<proteinExistence type="inferred from homology"/>
<name>A0A6P8J9W4_ACTTE</name>
<feature type="domain" description="SAM" evidence="4">
    <location>
        <begin position="386"/>
        <end position="445"/>
    </location>
</feature>
<dbReference type="KEGG" id="aten:116308280"/>
<dbReference type="InterPro" id="IPR001660">
    <property type="entry name" value="SAM"/>
</dbReference>
<keyword evidence="5" id="KW-1185">Reference proteome</keyword>
<dbReference type="InterPro" id="IPR025946">
    <property type="entry name" value="CABIT_dom"/>
</dbReference>
<dbReference type="PANTHER" id="PTHR14454">
    <property type="entry name" value="GRB2-ASSOCIATED AND REGULATOR OF MAPK PROTEIN FAMILY MEMBER"/>
    <property type="match status" value="1"/>
</dbReference>
<evidence type="ECO:0000256" key="3">
    <source>
        <dbReference type="SAM" id="MobiDB-lite"/>
    </source>
</evidence>
<sequence length="453" mass="51925">MSDSMEDNVDLESLKWSEEIYTLEEFLKKLDLPQIVCVRDGYYDLEDITTLSTDQVLTLHTLKTCRMVKGISETNEEISIPTNIQGRVELMPSDLPKMYKSVKAVTKDWPKMVISLHNHVWLGLMTNDVLKLETVKRKRLKEFLCCSFVNKEADVVELPMSYEACFQSYEEPKHIEVNQIESHCKMPCYVKIHAKSPIKPNVDDPSETLDLSTFGRIQLVHAYNYRKIIASIRDKERTSVMQIPVDLEITIMPASGAIERESRYESICSNVHQKTQLGQLDGMELDFVKMGDKGNIVDNIYEYIDFSQLNLKPSKPEVAPKPAHLKEKPAVPPRDRRTSMKDHSHASIKTETTPLSNLESTISPPESPAKTTNNTDFTIPEDLKSLTVEEVANCLSLLHMDMYTEKFKEEQIDGDMLVELNEEMLEQSLGVTNKLHQKKLMKVIREGWRPKSD</sequence>
<feature type="compositionally biased region" description="Polar residues" evidence="3">
    <location>
        <begin position="347"/>
        <end position="374"/>
    </location>
</feature>
<evidence type="ECO:0000313" key="5">
    <source>
        <dbReference type="Proteomes" id="UP000515163"/>
    </source>
</evidence>
<dbReference type="Pfam" id="PF12736">
    <property type="entry name" value="CABIT"/>
    <property type="match status" value="1"/>
</dbReference>
<protein>
    <submittedName>
        <fullName evidence="6">Uncharacterized protein LOC116308280</fullName>
    </submittedName>
</protein>
<keyword evidence="2" id="KW-0597">Phosphoprotein</keyword>
<evidence type="ECO:0000256" key="2">
    <source>
        <dbReference type="ARBA" id="ARBA00022553"/>
    </source>
</evidence>
<accession>A0A6P8J9W4</accession>
<dbReference type="Gene3D" id="1.10.150.50">
    <property type="entry name" value="Transcription Factor, Ets-1"/>
    <property type="match status" value="1"/>
</dbReference>
<dbReference type="PROSITE" id="PS50105">
    <property type="entry name" value="SAM_DOMAIN"/>
    <property type="match status" value="1"/>
</dbReference>
<dbReference type="CDD" id="cd09487">
    <property type="entry name" value="SAM_superfamily"/>
    <property type="match status" value="1"/>
</dbReference>
<dbReference type="PANTHER" id="PTHR14454:SF11">
    <property type="entry name" value="SERRANO, ISOFORM F"/>
    <property type="match status" value="1"/>
</dbReference>
<feature type="region of interest" description="Disordered" evidence="3">
    <location>
        <begin position="315"/>
        <end position="374"/>
    </location>
</feature>
<organism evidence="5 6">
    <name type="scientific">Actinia tenebrosa</name>
    <name type="common">Australian red waratah sea anemone</name>
    <dbReference type="NCBI Taxonomy" id="6105"/>
    <lineage>
        <taxon>Eukaryota</taxon>
        <taxon>Metazoa</taxon>
        <taxon>Cnidaria</taxon>
        <taxon>Anthozoa</taxon>
        <taxon>Hexacorallia</taxon>
        <taxon>Actiniaria</taxon>
        <taxon>Actiniidae</taxon>
        <taxon>Actinia</taxon>
    </lineage>
</organism>
<reference evidence="6" key="1">
    <citation type="submission" date="2025-08" db="UniProtKB">
        <authorList>
            <consortium name="RefSeq"/>
        </authorList>
    </citation>
    <scope>IDENTIFICATION</scope>
    <source>
        <tissue evidence="6">Tentacle</tissue>
    </source>
</reference>
<evidence type="ECO:0000313" key="6">
    <source>
        <dbReference type="RefSeq" id="XP_031574528.1"/>
    </source>
</evidence>
<evidence type="ECO:0000256" key="1">
    <source>
        <dbReference type="ARBA" id="ARBA00006392"/>
    </source>
</evidence>
<dbReference type="Proteomes" id="UP000515163">
    <property type="component" value="Unplaced"/>
</dbReference>
<feature type="compositionally biased region" description="Basic and acidic residues" evidence="3">
    <location>
        <begin position="324"/>
        <end position="345"/>
    </location>
</feature>
<dbReference type="RefSeq" id="XP_031574528.1">
    <property type="nucleotide sequence ID" value="XM_031718668.1"/>
</dbReference>